<comment type="caution">
    <text evidence="2">The sequence shown here is derived from an EMBL/GenBank/DDBJ whole genome shotgun (WGS) entry which is preliminary data.</text>
</comment>
<feature type="compositionally biased region" description="Low complexity" evidence="1">
    <location>
        <begin position="74"/>
        <end position="85"/>
    </location>
</feature>
<protein>
    <submittedName>
        <fullName evidence="2">Uncharacterized protein</fullName>
    </submittedName>
</protein>
<keyword evidence="3" id="KW-1185">Reference proteome</keyword>
<reference evidence="2" key="1">
    <citation type="submission" date="2023-10" db="EMBL/GenBank/DDBJ databases">
        <authorList>
            <person name="Chen Y."/>
            <person name="Shah S."/>
            <person name="Dougan E. K."/>
            <person name="Thang M."/>
            <person name="Chan C."/>
        </authorList>
    </citation>
    <scope>NUCLEOTIDE SEQUENCE [LARGE SCALE GENOMIC DNA]</scope>
</reference>
<evidence type="ECO:0000256" key="1">
    <source>
        <dbReference type="SAM" id="MobiDB-lite"/>
    </source>
</evidence>
<dbReference type="EMBL" id="CAUYUJ010007048">
    <property type="protein sequence ID" value="CAK0819411.1"/>
    <property type="molecule type" value="Genomic_DNA"/>
</dbReference>
<dbReference type="Proteomes" id="UP001189429">
    <property type="component" value="Unassembled WGS sequence"/>
</dbReference>
<feature type="compositionally biased region" description="Low complexity" evidence="1">
    <location>
        <begin position="100"/>
        <end position="119"/>
    </location>
</feature>
<sequence>PLVVSGPGLVAVFFSETLARCLLRGAGARAHGRGLLHDLRGGLRRLLAVGRWRRGRRASGRRGPAGLQRVRGEPAPAAQGRQAPGRLRRSWPAPPVGRPATSGAGRWAAARSAQDAAARTRLRPAGEGPRGRACRFPRGGYPVDGSFWAALSPTGDGPPAPAASFGHLELLPQRGAAGAAAHLWGHSGEGPRGRCSRFPLGGYAMG</sequence>
<feature type="non-terminal residue" evidence="2">
    <location>
        <position position="206"/>
    </location>
</feature>
<accession>A0ABN9RJV7</accession>
<name>A0ABN9RJV7_9DINO</name>
<organism evidence="2 3">
    <name type="scientific">Prorocentrum cordatum</name>
    <dbReference type="NCBI Taxonomy" id="2364126"/>
    <lineage>
        <taxon>Eukaryota</taxon>
        <taxon>Sar</taxon>
        <taxon>Alveolata</taxon>
        <taxon>Dinophyceae</taxon>
        <taxon>Prorocentrales</taxon>
        <taxon>Prorocentraceae</taxon>
        <taxon>Prorocentrum</taxon>
    </lineage>
</organism>
<feature type="region of interest" description="Disordered" evidence="1">
    <location>
        <begin position="54"/>
        <end position="136"/>
    </location>
</feature>
<proteinExistence type="predicted"/>
<gene>
    <name evidence="2" type="ORF">PCOR1329_LOCUS21408</name>
</gene>
<evidence type="ECO:0000313" key="3">
    <source>
        <dbReference type="Proteomes" id="UP001189429"/>
    </source>
</evidence>
<feature type="non-terminal residue" evidence="2">
    <location>
        <position position="1"/>
    </location>
</feature>
<evidence type="ECO:0000313" key="2">
    <source>
        <dbReference type="EMBL" id="CAK0819411.1"/>
    </source>
</evidence>